<dbReference type="AlphaFoldDB" id="R7U0U5"/>
<evidence type="ECO:0000256" key="1">
    <source>
        <dbReference type="ARBA" id="ARBA00023157"/>
    </source>
</evidence>
<dbReference type="InterPro" id="IPR018378">
    <property type="entry name" value="C-type_lectin_CS"/>
</dbReference>
<dbReference type="InterPro" id="IPR050111">
    <property type="entry name" value="C-type_lectin/snaclec_domain"/>
</dbReference>
<dbReference type="InterPro" id="IPR016186">
    <property type="entry name" value="C-type_lectin-like/link_sf"/>
</dbReference>
<dbReference type="PANTHER" id="PTHR22803">
    <property type="entry name" value="MANNOSE, PHOSPHOLIPASE, LECTIN RECEPTOR RELATED"/>
    <property type="match status" value="1"/>
</dbReference>
<dbReference type="InterPro" id="IPR001304">
    <property type="entry name" value="C-type_lectin-like"/>
</dbReference>
<keyword evidence="5" id="KW-1185">Reference proteome</keyword>
<dbReference type="EMBL" id="KB306678">
    <property type="protein sequence ID" value="ELT99634.1"/>
    <property type="molecule type" value="Genomic_DNA"/>
</dbReference>
<evidence type="ECO:0000313" key="5">
    <source>
        <dbReference type="Proteomes" id="UP000014760"/>
    </source>
</evidence>
<dbReference type="PROSITE" id="PS00615">
    <property type="entry name" value="C_TYPE_LECTIN_1"/>
    <property type="match status" value="1"/>
</dbReference>
<reference evidence="3 5" key="2">
    <citation type="journal article" date="2013" name="Nature">
        <title>Insights into bilaterian evolution from three spiralian genomes.</title>
        <authorList>
            <person name="Simakov O."/>
            <person name="Marletaz F."/>
            <person name="Cho S.J."/>
            <person name="Edsinger-Gonzales E."/>
            <person name="Havlak P."/>
            <person name="Hellsten U."/>
            <person name="Kuo D.H."/>
            <person name="Larsson T."/>
            <person name="Lv J."/>
            <person name="Arendt D."/>
            <person name="Savage R."/>
            <person name="Osoegawa K."/>
            <person name="de Jong P."/>
            <person name="Grimwood J."/>
            <person name="Chapman J.A."/>
            <person name="Shapiro H."/>
            <person name="Aerts A."/>
            <person name="Otillar R.P."/>
            <person name="Terry A.Y."/>
            <person name="Boore J.L."/>
            <person name="Grigoriev I.V."/>
            <person name="Lindberg D.R."/>
            <person name="Seaver E.C."/>
            <person name="Weisblat D.A."/>
            <person name="Putnam N.H."/>
            <person name="Rokhsar D.S."/>
        </authorList>
    </citation>
    <scope>NUCLEOTIDE SEQUENCE</scope>
    <source>
        <strain evidence="3 5">I ESC-2004</strain>
    </source>
</reference>
<dbReference type="Pfam" id="PF00059">
    <property type="entry name" value="Lectin_C"/>
    <property type="match status" value="1"/>
</dbReference>
<dbReference type="Gene3D" id="3.10.100.10">
    <property type="entry name" value="Mannose-Binding Protein A, subunit A"/>
    <property type="match status" value="1"/>
</dbReference>
<feature type="non-terminal residue" evidence="3">
    <location>
        <position position="1"/>
    </location>
</feature>
<organism evidence="3">
    <name type="scientific">Capitella teleta</name>
    <name type="common">Polychaete worm</name>
    <dbReference type="NCBI Taxonomy" id="283909"/>
    <lineage>
        <taxon>Eukaryota</taxon>
        <taxon>Metazoa</taxon>
        <taxon>Spiralia</taxon>
        <taxon>Lophotrochozoa</taxon>
        <taxon>Annelida</taxon>
        <taxon>Polychaeta</taxon>
        <taxon>Sedentaria</taxon>
        <taxon>Scolecida</taxon>
        <taxon>Capitellidae</taxon>
        <taxon>Capitella</taxon>
    </lineage>
</organism>
<evidence type="ECO:0000313" key="3">
    <source>
        <dbReference type="EMBL" id="ELT99634.1"/>
    </source>
</evidence>
<dbReference type="EnsemblMetazoa" id="CapteT57106">
    <property type="protein sequence ID" value="CapteP57106"/>
    <property type="gene ID" value="CapteG57106"/>
</dbReference>
<protein>
    <recommendedName>
        <fullName evidence="2">C-type lectin domain-containing protein</fullName>
    </recommendedName>
</protein>
<dbReference type="STRING" id="283909.R7U0U5"/>
<name>R7U0U5_CAPTE</name>
<reference evidence="4" key="3">
    <citation type="submission" date="2015-06" db="UniProtKB">
        <authorList>
            <consortium name="EnsemblMetazoa"/>
        </authorList>
    </citation>
    <scope>IDENTIFICATION</scope>
</reference>
<dbReference type="CDD" id="cd00037">
    <property type="entry name" value="CLECT"/>
    <property type="match status" value="1"/>
</dbReference>
<keyword evidence="1" id="KW-1015">Disulfide bond</keyword>
<dbReference type="HOGENOM" id="CLU_049894_19_0_1"/>
<dbReference type="OrthoDB" id="6051775at2759"/>
<dbReference type="SUPFAM" id="SSF56436">
    <property type="entry name" value="C-type lectin-like"/>
    <property type="match status" value="1"/>
</dbReference>
<dbReference type="InterPro" id="IPR016187">
    <property type="entry name" value="CTDL_fold"/>
</dbReference>
<accession>R7U0U5</accession>
<proteinExistence type="predicted"/>
<dbReference type="EMBL" id="AMQN01009947">
    <property type="status" value="NOT_ANNOTATED_CDS"/>
    <property type="molecule type" value="Genomic_DNA"/>
</dbReference>
<evidence type="ECO:0000313" key="4">
    <source>
        <dbReference type="EnsemblMetazoa" id="CapteP57106"/>
    </source>
</evidence>
<feature type="non-terminal residue" evidence="3">
    <location>
        <position position="62"/>
    </location>
</feature>
<sequence length="62" mass="7263">WTAANDLAREGRWVWNDDDKQVLTSYWHHGEPNNYGNEDCAVLHNGKLYDFPCSHHLGYICE</sequence>
<dbReference type="PROSITE" id="PS50041">
    <property type="entry name" value="C_TYPE_LECTIN_2"/>
    <property type="match status" value="1"/>
</dbReference>
<feature type="domain" description="C-type lectin" evidence="2">
    <location>
        <begin position="1"/>
        <end position="62"/>
    </location>
</feature>
<reference evidence="5" key="1">
    <citation type="submission" date="2012-12" db="EMBL/GenBank/DDBJ databases">
        <authorList>
            <person name="Hellsten U."/>
            <person name="Grimwood J."/>
            <person name="Chapman J.A."/>
            <person name="Shapiro H."/>
            <person name="Aerts A."/>
            <person name="Otillar R.P."/>
            <person name="Terry A.Y."/>
            <person name="Boore J.L."/>
            <person name="Simakov O."/>
            <person name="Marletaz F."/>
            <person name="Cho S.-J."/>
            <person name="Edsinger-Gonzales E."/>
            <person name="Havlak P."/>
            <person name="Kuo D.-H."/>
            <person name="Larsson T."/>
            <person name="Lv J."/>
            <person name="Arendt D."/>
            <person name="Savage R."/>
            <person name="Osoegawa K."/>
            <person name="de Jong P."/>
            <person name="Lindberg D.R."/>
            <person name="Seaver E.C."/>
            <person name="Weisblat D.A."/>
            <person name="Putnam N.H."/>
            <person name="Grigoriev I.V."/>
            <person name="Rokhsar D.S."/>
        </authorList>
    </citation>
    <scope>NUCLEOTIDE SEQUENCE</scope>
    <source>
        <strain evidence="5">I ESC-2004</strain>
    </source>
</reference>
<dbReference type="Proteomes" id="UP000014760">
    <property type="component" value="Unassembled WGS sequence"/>
</dbReference>
<gene>
    <name evidence="3" type="ORF">CAPTEDRAFT_57106</name>
</gene>
<evidence type="ECO:0000259" key="2">
    <source>
        <dbReference type="PROSITE" id="PS50041"/>
    </source>
</evidence>